<accession>A0A2P9JZS8</accession>
<dbReference type="SUPFAM" id="SSF52540">
    <property type="entry name" value="P-loop containing nucleoside triphosphate hydrolases"/>
    <property type="match status" value="1"/>
</dbReference>
<dbReference type="KEGG" id="vg:54989826"/>
<organism evidence="1 2">
    <name type="scientific">Salmonella phage vB_SpuP_Spp16</name>
    <dbReference type="NCBI Taxonomy" id="2081603"/>
    <lineage>
        <taxon>Viruses</taxon>
        <taxon>Duplodnaviria</taxon>
        <taxon>Heunggongvirae</taxon>
        <taxon>Uroviricota</taxon>
        <taxon>Caudoviricetes</taxon>
        <taxon>Autographivirales</taxon>
        <taxon>Autonotataviridae</taxon>
        <taxon>Melnykvirinae</taxon>
        <taxon>Panjvirus</taxon>
        <taxon>Panjvirus Spp16</taxon>
    </lineage>
</organism>
<dbReference type="RefSeq" id="YP_009799341.1">
    <property type="nucleotide sequence ID" value="NC_047941.1"/>
</dbReference>
<protein>
    <submittedName>
        <fullName evidence="1">DNA helicase</fullName>
    </submittedName>
</protein>
<keyword evidence="2" id="KW-1185">Reference proteome</keyword>
<reference evidence="1" key="1">
    <citation type="submission" date="2018-01" db="EMBL/GenBank/DDBJ databases">
        <title>Complete genome sequence analysis of a novel Salmonella phage Spp16.</title>
        <authorList>
            <person name="Zhao F."/>
            <person name="Sun H."/>
            <person name="Ren H."/>
            <person name="Tong Y."/>
        </authorList>
    </citation>
    <scope>NUCLEOTIDE SEQUENCE [LARGE SCALE GENOMIC DNA]</scope>
</reference>
<keyword evidence="1" id="KW-0378">Hydrolase</keyword>
<dbReference type="GeneID" id="54989826"/>
<keyword evidence="1" id="KW-0067">ATP-binding</keyword>
<evidence type="ECO:0000313" key="2">
    <source>
        <dbReference type="Proteomes" id="UP000241381"/>
    </source>
</evidence>
<dbReference type="EMBL" id="MG878892">
    <property type="protein sequence ID" value="AVI05043.1"/>
    <property type="molecule type" value="Genomic_DNA"/>
</dbReference>
<evidence type="ECO:0000313" key="1">
    <source>
        <dbReference type="EMBL" id="AVI05043.1"/>
    </source>
</evidence>
<name>A0A2P9JZS8_9CAUD</name>
<dbReference type="Pfam" id="PF13481">
    <property type="entry name" value="AAA_25"/>
    <property type="match status" value="1"/>
</dbReference>
<dbReference type="Gene3D" id="3.40.50.300">
    <property type="entry name" value="P-loop containing nucleotide triphosphate hydrolases"/>
    <property type="match status" value="1"/>
</dbReference>
<dbReference type="Proteomes" id="UP000241381">
    <property type="component" value="Segment"/>
</dbReference>
<keyword evidence="1" id="KW-0347">Helicase</keyword>
<keyword evidence="1" id="KW-0547">Nucleotide-binding</keyword>
<dbReference type="GO" id="GO:0004386">
    <property type="term" value="F:helicase activity"/>
    <property type="evidence" value="ECO:0007669"/>
    <property type="project" value="UniProtKB-KW"/>
</dbReference>
<proteinExistence type="predicted"/>
<dbReference type="InterPro" id="IPR027417">
    <property type="entry name" value="P-loop_NTPase"/>
</dbReference>
<sequence length="414" mass="46695">MFDHNLVATLADRTRYKAYISAVPMDELGTTTKWLLNSFGKFFQDNPNAKQVDYSILETMARLKLDGEESSPVIKLINKAREVKVTKEQMEATVSILTDMQYAGKVAQLVNRYNDGDEIDLPHEIYMETQRMRNLKGQSAESLFIEPDIHEILEEQAKDDGLKFRQIPLQEHIKGLVPPVNVAIAAGSDSGKTSFIADALTYMAPQCTKRYPDRPIIWLSNEGVSREIWPRIYASALGKDALEMAKLSRDKLYSEYAKALGGKRNIIKVLDIHGWSMAQIAALIEEMKPIIVVIDMLANVRLAGVEKRHERVEALAQELRELEAIHDFIGISTFQLSADGLNQMFPPMDAIKDTKIGMQGAMDVILMMGRLNDTSYAQNRWLSTPKNKRKMVGKPGNVQAEVFFQPDISRFIDG</sequence>